<feature type="chain" id="PRO_5024895829" evidence="1">
    <location>
        <begin position="21"/>
        <end position="476"/>
    </location>
</feature>
<evidence type="ECO:0000256" key="1">
    <source>
        <dbReference type="SAM" id="SignalP"/>
    </source>
</evidence>
<proteinExistence type="predicted"/>
<dbReference type="Gene3D" id="3.20.20.80">
    <property type="entry name" value="Glycosidases"/>
    <property type="match status" value="1"/>
</dbReference>
<evidence type="ECO:0000313" key="2">
    <source>
        <dbReference type="EMBL" id="KAB8071772.1"/>
    </source>
</evidence>
<dbReference type="OrthoDB" id="1046782at2759"/>
<dbReference type="EMBL" id="ML732264">
    <property type="protein sequence ID" value="KAB8071772.1"/>
    <property type="molecule type" value="Genomic_DNA"/>
</dbReference>
<dbReference type="Proteomes" id="UP000326565">
    <property type="component" value="Unassembled WGS sequence"/>
</dbReference>
<dbReference type="Pfam" id="PF03659">
    <property type="entry name" value="Glyco_hydro_71"/>
    <property type="match status" value="1"/>
</dbReference>
<organism evidence="2 3">
    <name type="scientific">Aspergillus leporis</name>
    <dbReference type="NCBI Taxonomy" id="41062"/>
    <lineage>
        <taxon>Eukaryota</taxon>
        <taxon>Fungi</taxon>
        <taxon>Dikarya</taxon>
        <taxon>Ascomycota</taxon>
        <taxon>Pezizomycotina</taxon>
        <taxon>Eurotiomycetes</taxon>
        <taxon>Eurotiomycetidae</taxon>
        <taxon>Eurotiales</taxon>
        <taxon>Aspergillaceae</taxon>
        <taxon>Aspergillus</taxon>
        <taxon>Aspergillus subgen. Circumdati</taxon>
    </lineage>
</organism>
<dbReference type="InterPro" id="IPR005197">
    <property type="entry name" value="Glyco_hydro_71"/>
</dbReference>
<keyword evidence="2" id="KW-0378">Hydrolase</keyword>
<dbReference type="GO" id="GO:0051118">
    <property type="term" value="F:glucan endo-1,3-alpha-glucosidase activity"/>
    <property type="evidence" value="ECO:0007669"/>
    <property type="project" value="InterPro"/>
</dbReference>
<sequence>MTMQLIFLVVLLASACQVQAKAVFAHYMLGNSHNYTKENWVEDISAAKEAHIDAFALNTGFGLDFHHLLVDVFSIAATMDFKLFLSLDYSGDGHWPEDQVINYLKEFTKLPAYFKTNGNKPLVSTFEGSQAVGDWANIKDKVDCFFMPEWSAFRPSRSISYEQVDGLMSWTAWPNGTDEMTTEVDKEYVEALNGKPYIMPVSPWFYTNMVRYNKNWVWQGDDLWYTRWQQVLEIEPEYVEILTWNDYGESHYIGPIHETGLSVFDYAEAPFNYAKGMPHDGWRKFLPYVIDLYKNGGKDAQITDEGIVSWYRINPASACSSGKTTGNTETQHQQILEPQEVLKDKVFFSALLESTADVSVAIGGKDRAASWTNTPDGGGKGIYHGSIPINNQTGAVVVTLTRDNELLAEIQGHQITTNCVRNMTNWNAWVGNATSTGPKPVSSSSTSSKHESSSSRVVLSGLIHVAMAWIAFFVLA</sequence>
<dbReference type="AlphaFoldDB" id="A0A5N5WXJ2"/>
<protein>
    <submittedName>
        <fullName evidence="2">Glycoside hydrolase</fullName>
    </submittedName>
</protein>
<accession>A0A5N5WXJ2</accession>
<name>A0A5N5WXJ2_9EURO</name>
<gene>
    <name evidence="2" type="ORF">BDV29DRAFT_159189</name>
</gene>
<reference evidence="2 3" key="1">
    <citation type="submission" date="2019-04" db="EMBL/GenBank/DDBJ databases">
        <title>Friends and foes A comparative genomics study of 23 Aspergillus species from section Flavi.</title>
        <authorList>
            <consortium name="DOE Joint Genome Institute"/>
            <person name="Kjaerbolling I."/>
            <person name="Vesth T."/>
            <person name="Frisvad J.C."/>
            <person name="Nybo J.L."/>
            <person name="Theobald S."/>
            <person name="Kildgaard S."/>
            <person name="Isbrandt T."/>
            <person name="Kuo A."/>
            <person name="Sato A."/>
            <person name="Lyhne E.K."/>
            <person name="Kogle M.E."/>
            <person name="Wiebenga A."/>
            <person name="Kun R.S."/>
            <person name="Lubbers R.J."/>
            <person name="Makela M.R."/>
            <person name="Barry K."/>
            <person name="Chovatia M."/>
            <person name="Clum A."/>
            <person name="Daum C."/>
            <person name="Haridas S."/>
            <person name="He G."/>
            <person name="LaButti K."/>
            <person name="Lipzen A."/>
            <person name="Mondo S."/>
            <person name="Riley R."/>
            <person name="Salamov A."/>
            <person name="Simmons B.A."/>
            <person name="Magnuson J.K."/>
            <person name="Henrissat B."/>
            <person name="Mortensen U.H."/>
            <person name="Larsen T.O."/>
            <person name="Devries R.P."/>
            <person name="Grigoriev I.V."/>
            <person name="Machida M."/>
            <person name="Baker S.E."/>
            <person name="Andersen M.R."/>
        </authorList>
    </citation>
    <scope>NUCLEOTIDE SEQUENCE [LARGE SCALE GENOMIC DNA]</scope>
    <source>
        <strain evidence="2 3">CBS 151.66</strain>
    </source>
</reference>
<keyword evidence="3" id="KW-1185">Reference proteome</keyword>
<evidence type="ECO:0000313" key="3">
    <source>
        <dbReference type="Proteomes" id="UP000326565"/>
    </source>
</evidence>
<dbReference type="CDD" id="cd11577">
    <property type="entry name" value="GH71"/>
    <property type="match status" value="1"/>
</dbReference>
<keyword evidence="1" id="KW-0732">Signal</keyword>
<feature type="signal peptide" evidence="1">
    <location>
        <begin position="1"/>
        <end position="20"/>
    </location>
</feature>